<keyword evidence="3" id="KW-1185">Reference proteome</keyword>
<evidence type="ECO:0000313" key="3">
    <source>
        <dbReference type="Proteomes" id="UP000799444"/>
    </source>
</evidence>
<dbReference type="AlphaFoldDB" id="A0A9P4QXI5"/>
<feature type="compositionally biased region" description="Basic residues" evidence="1">
    <location>
        <begin position="1"/>
        <end position="11"/>
    </location>
</feature>
<proteinExistence type="predicted"/>
<sequence length="842" mass="95388">MPPPRLKRPPRPCHLPWGIPQARWVSNARNNKVTPARGDAHQTSSETPRASNAHATFPTRDDPPTHHDQAQDPTKVTRGWWRTFVGITSSIGADQNVAAKTRGHPKDQAGLATPSTHTRIETQRDVVATVPGKTRKSVRTALSASAVAHASSHQTSDASSGRAKNYGQTKDPIKDPERERALSEALETRHKTPQNIVTLEITKFASGKGVDLPPNFKPKEDHPQDLADSLLRDGEDARQNSRTQQAQARTKERPLASVTPEAEGIKLRHVSSRLKIRKHTKERRNNIHKNTSDHLRIQAQEVEDIKRDPQQLVEQVNNLQQQLAVWDTRAASKHDVSRTRGESRGRENPRLKKNVGIGVRNVVQGVKDVEGETGMKFDPLVAEILSSHSSTQEEMHGAATTKPIRLLPRRNLRRASRHDRYSKTNRPGEGEDGAQRLVRNLHTHSRTLSSSIQHKKIANDQAPVERPFGRPLAETKSRSIVEQATAEPSDELSEQSLFEELFPEASSYTQPYHRPSHIPKDYPRLDPPKTVLVTKEPWPAQKSMRERMIDAFETRSEQTTVLQLLHCSKYLTEGEFRQIAPKGRHIESWQDDALYKIIPGRDPLSLERLPFYYLLFKTRESALAYQNNAARLHKLCSLHRPSNILSAVPLPKGYVEDGEDITAATSSYVLAPPDQPLRLNFVMQPYKQALSTLVRDGGYRPLVPSTDNTGKPIYKVLLHIEGYEPLQQDLYNAFKRHGYHLGITWPFCNNVHAIQRLRDIIDVSQKLRHTAEQDGVEASAEDVPSASQLVMNKLYNRWVVEMDDLDAAKRFARVWHRRLLPESKKGWRVTEIERIVNTELLW</sequence>
<dbReference type="EMBL" id="ML996167">
    <property type="protein sequence ID" value="KAF2733073.1"/>
    <property type="molecule type" value="Genomic_DNA"/>
</dbReference>
<feature type="compositionally biased region" description="Polar residues" evidence="1">
    <location>
        <begin position="41"/>
        <end position="54"/>
    </location>
</feature>
<feature type="compositionally biased region" description="Basic and acidic residues" evidence="1">
    <location>
        <begin position="418"/>
        <end position="429"/>
    </location>
</feature>
<protein>
    <submittedName>
        <fullName evidence="2">Uncharacterized protein</fullName>
    </submittedName>
</protein>
<dbReference type="OrthoDB" id="5332316at2759"/>
<gene>
    <name evidence="2" type="ORF">EJ04DRAFT_469119</name>
</gene>
<feature type="region of interest" description="Disordered" evidence="1">
    <location>
        <begin position="207"/>
        <end position="226"/>
    </location>
</feature>
<evidence type="ECO:0000256" key="1">
    <source>
        <dbReference type="SAM" id="MobiDB-lite"/>
    </source>
</evidence>
<feature type="region of interest" description="Disordered" evidence="1">
    <location>
        <begin position="141"/>
        <end position="189"/>
    </location>
</feature>
<feature type="compositionally biased region" description="Basic and acidic residues" evidence="1">
    <location>
        <begin position="217"/>
        <end position="226"/>
    </location>
</feature>
<feature type="region of interest" description="Disordered" evidence="1">
    <location>
        <begin position="415"/>
        <end position="494"/>
    </location>
</feature>
<feature type="compositionally biased region" description="Low complexity" evidence="1">
    <location>
        <begin position="141"/>
        <end position="156"/>
    </location>
</feature>
<feature type="region of interest" description="Disordered" evidence="1">
    <location>
        <begin position="99"/>
        <end position="119"/>
    </location>
</feature>
<feature type="region of interest" description="Disordered" evidence="1">
    <location>
        <begin position="235"/>
        <end position="260"/>
    </location>
</feature>
<reference evidence="2" key="1">
    <citation type="journal article" date="2020" name="Stud. Mycol.">
        <title>101 Dothideomycetes genomes: a test case for predicting lifestyles and emergence of pathogens.</title>
        <authorList>
            <person name="Haridas S."/>
            <person name="Albert R."/>
            <person name="Binder M."/>
            <person name="Bloem J."/>
            <person name="Labutti K."/>
            <person name="Salamov A."/>
            <person name="Andreopoulos B."/>
            <person name="Baker S."/>
            <person name="Barry K."/>
            <person name="Bills G."/>
            <person name="Bluhm B."/>
            <person name="Cannon C."/>
            <person name="Castanera R."/>
            <person name="Culley D."/>
            <person name="Daum C."/>
            <person name="Ezra D."/>
            <person name="Gonzalez J."/>
            <person name="Henrissat B."/>
            <person name="Kuo A."/>
            <person name="Liang C."/>
            <person name="Lipzen A."/>
            <person name="Lutzoni F."/>
            <person name="Magnuson J."/>
            <person name="Mondo S."/>
            <person name="Nolan M."/>
            <person name="Ohm R."/>
            <person name="Pangilinan J."/>
            <person name="Park H.-J."/>
            <person name="Ramirez L."/>
            <person name="Alfaro M."/>
            <person name="Sun H."/>
            <person name="Tritt A."/>
            <person name="Yoshinaga Y."/>
            <person name="Zwiers L.-H."/>
            <person name="Turgeon B."/>
            <person name="Goodwin S."/>
            <person name="Spatafora J."/>
            <person name="Crous P."/>
            <person name="Grigoriev I."/>
        </authorList>
    </citation>
    <scope>NUCLEOTIDE SEQUENCE</scope>
    <source>
        <strain evidence="2">CBS 125425</strain>
    </source>
</reference>
<feature type="region of interest" description="Disordered" evidence="1">
    <location>
        <begin position="330"/>
        <end position="349"/>
    </location>
</feature>
<feature type="compositionally biased region" description="Basic and acidic residues" evidence="1">
    <location>
        <begin position="171"/>
        <end position="189"/>
    </location>
</feature>
<feature type="compositionally biased region" description="Basic and acidic residues" evidence="1">
    <location>
        <begin position="59"/>
        <end position="70"/>
    </location>
</feature>
<name>A0A9P4QXI5_9PLEO</name>
<organism evidence="2 3">
    <name type="scientific">Polyplosphaeria fusca</name>
    <dbReference type="NCBI Taxonomy" id="682080"/>
    <lineage>
        <taxon>Eukaryota</taxon>
        <taxon>Fungi</taxon>
        <taxon>Dikarya</taxon>
        <taxon>Ascomycota</taxon>
        <taxon>Pezizomycotina</taxon>
        <taxon>Dothideomycetes</taxon>
        <taxon>Pleosporomycetidae</taxon>
        <taxon>Pleosporales</taxon>
        <taxon>Tetraplosphaeriaceae</taxon>
        <taxon>Polyplosphaeria</taxon>
    </lineage>
</organism>
<feature type="region of interest" description="Disordered" evidence="1">
    <location>
        <begin position="1"/>
        <end position="77"/>
    </location>
</feature>
<evidence type="ECO:0000313" key="2">
    <source>
        <dbReference type="EMBL" id="KAF2733073.1"/>
    </source>
</evidence>
<dbReference type="Proteomes" id="UP000799444">
    <property type="component" value="Unassembled WGS sequence"/>
</dbReference>
<accession>A0A9P4QXI5</accession>
<comment type="caution">
    <text evidence="2">The sequence shown here is derived from an EMBL/GenBank/DDBJ whole genome shotgun (WGS) entry which is preliminary data.</text>
</comment>